<dbReference type="OMA" id="LHCHPLK"/>
<dbReference type="Proteomes" id="UP000821853">
    <property type="component" value="Chromosome 2"/>
</dbReference>
<dbReference type="EMBL" id="JABSTR010000004">
    <property type="protein sequence ID" value="KAH9366494.1"/>
    <property type="molecule type" value="Genomic_DNA"/>
</dbReference>
<keyword evidence="3" id="KW-0863">Zinc-finger</keyword>
<keyword evidence="8" id="KW-1185">Reference proteome</keyword>
<gene>
    <name evidence="7" type="ORF">HPB48_018091</name>
</gene>
<comment type="caution">
    <text evidence="7">The sequence shown here is derived from an EMBL/GenBank/DDBJ whole genome shotgun (WGS) entry which is preliminary data.</text>
</comment>
<keyword evidence="2" id="KW-0677">Repeat</keyword>
<dbReference type="FunFam" id="2.60.120.920:FF:000005">
    <property type="entry name" value="Putative E3 ubiquitin-protein ligase NEURL1B"/>
    <property type="match status" value="1"/>
</dbReference>
<dbReference type="InterPro" id="IPR037962">
    <property type="entry name" value="Neuralized"/>
</dbReference>
<feature type="domain" description="NHR" evidence="6">
    <location>
        <begin position="257"/>
        <end position="413"/>
    </location>
</feature>
<dbReference type="Gene3D" id="2.60.120.920">
    <property type="match status" value="2"/>
</dbReference>
<name>A0A9J6FJS7_HAELO</name>
<dbReference type="Pfam" id="PF07177">
    <property type="entry name" value="Neuralized"/>
    <property type="match status" value="2"/>
</dbReference>
<evidence type="ECO:0000313" key="8">
    <source>
        <dbReference type="Proteomes" id="UP000821853"/>
    </source>
</evidence>
<dbReference type="OrthoDB" id="6078042at2759"/>
<proteinExistence type="predicted"/>
<evidence type="ECO:0000313" key="7">
    <source>
        <dbReference type="EMBL" id="KAH9366494.1"/>
    </source>
</evidence>
<keyword evidence="4" id="KW-0862">Zinc</keyword>
<dbReference type="PANTHER" id="PTHR12429">
    <property type="entry name" value="NEURALIZED"/>
    <property type="match status" value="1"/>
</dbReference>
<dbReference type="VEuPathDB" id="VectorBase:HLOH_043143"/>
<organism evidence="7 8">
    <name type="scientific">Haemaphysalis longicornis</name>
    <name type="common">Bush tick</name>
    <dbReference type="NCBI Taxonomy" id="44386"/>
    <lineage>
        <taxon>Eukaryota</taxon>
        <taxon>Metazoa</taxon>
        <taxon>Ecdysozoa</taxon>
        <taxon>Arthropoda</taxon>
        <taxon>Chelicerata</taxon>
        <taxon>Arachnida</taxon>
        <taxon>Acari</taxon>
        <taxon>Parasitiformes</taxon>
        <taxon>Ixodida</taxon>
        <taxon>Ixodoidea</taxon>
        <taxon>Ixodidae</taxon>
        <taxon>Haemaphysalinae</taxon>
        <taxon>Haemaphysalis</taxon>
    </lineage>
</organism>
<dbReference type="PROSITE" id="PS51065">
    <property type="entry name" value="NHR"/>
    <property type="match status" value="2"/>
</dbReference>
<feature type="region of interest" description="Disordered" evidence="5">
    <location>
        <begin position="1"/>
        <end position="38"/>
    </location>
</feature>
<evidence type="ECO:0000256" key="4">
    <source>
        <dbReference type="ARBA" id="ARBA00022833"/>
    </source>
</evidence>
<dbReference type="InterPro" id="IPR043136">
    <property type="entry name" value="B30.2/SPRY_sf"/>
</dbReference>
<dbReference type="InterPro" id="IPR006573">
    <property type="entry name" value="NHR_dom"/>
</dbReference>
<evidence type="ECO:0000256" key="3">
    <source>
        <dbReference type="ARBA" id="ARBA00022771"/>
    </source>
</evidence>
<dbReference type="GO" id="GO:0061630">
    <property type="term" value="F:ubiquitin protein ligase activity"/>
    <property type="evidence" value="ECO:0007669"/>
    <property type="project" value="TreeGrafter"/>
</dbReference>
<evidence type="ECO:0000259" key="6">
    <source>
        <dbReference type="PROSITE" id="PS51065"/>
    </source>
</evidence>
<dbReference type="PANTHER" id="PTHR12429:SF6">
    <property type="entry name" value="PROTEIN NEURALIZED"/>
    <property type="match status" value="1"/>
</dbReference>
<evidence type="ECO:0000256" key="1">
    <source>
        <dbReference type="ARBA" id="ARBA00022723"/>
    </source>
</evidence>
<reference evidence="7 8" key="1">
    <citation type="journal article" date="2020" name="Cell">
        <title>Large-Scale Comparative Analyses of Tick Genomes Elucidate Their Genetic Diversity and Vector Capacities.</title>
        <authorList>
            <consortium name="Tick Genome and Microbiome Consortium (TIGMIC)"/>
            <person name="Jia N."/>
            <person name="Wang J."/>
            <person name="Shi W."/>
            <person name="Du L."/>
            <person name="Sun Y."/>
            <person name="Zhan W."/>
            <person name="Jiang J.F."/>
            <person name="Wang Q."/>
            <person name="Zhang B."/>
            <person name="Ji P."/>
            <person name="Bell-Sakyi L."/>
            <person name="Cui X.M."/>
            <person name="Yuan T.T."/>
            <person name="Jiang B.G."/>
            <person name="Yang W.F."/>
            <person name="Lam T.T."/>
            <person name="Chang Q.C."/>
            <person name="Ding S.J."/>
            <person name="Wang X.J."/>
            <person name="Zhu J.G."/>
            <person name="Ruan X.D."/>
            <person name="Zhao L."/>
            <person name="Wei J.T."/>
            <person name="Ye R.Z."/>
            <person name="Que T.C."/>
            <person name="Du C.H."/>
            <person name="Zhou Y.H."/>
            <person name="Cheng J.X."/>
            <person name="Dai P.F."/>
            <person name="Guo W.B."/>
            <person name="Han X.H."/>
            <person name="Huang E.J."/>
            <person name="Li L.F."/>
            <person name="Wei W."/>
            <person name="Gao Y.C."/>
            <person name="Liu J.Z."/>
            <person name="Shao H.Z."/>
            <person name="Wang X."/>
            <person name="Wang C.C."/>
            <person name="Yang T.C."/>
            <person name="Huo Q.B."/>
            <person name="Li W."/>
            <person name="Chen H.Y."/>
            <person name="Chen S.E."/>
            <person name="Zhou L.G."/>
            <person name="Ni X.B."/>
            <person name="Tian J.H."/>
            <person name="Sheng Y."/>
            <person name="Liu T."/>
            <person name="Pan Y.S."/>
            <person name="Xia L.Y."/>
            <person name="Li J."/>
            <person name="Zhao F."/>
            <person name="Cao W.C."/>
        </authorList>
    </citation>
    <scope>NUCLEOTIDE SEQUENCE [LARGE SCALE GENOMIC DNA]</scope>
    <source>
        <strain evidence="7">HaeL-2018</strain>
    </source>
</reference>
<feature type="domain" description="NHR" evidence="6">
    <location>
        <begin position="41"/>
        <end position="195"/>
    </location>
</feature>
<dbReference type="AlphaFoldDB" id="A0A9J6FJS7"/>
<sequence length="438" mass="48794">MRNTVYTDTEPRTKRGPKVLRPFEQQRSNEPEAEAGDAGKSVVFHEVHGENVQLDKEKKVARRVKSYCKSVVFSSRPIEPGEVVLLHLTECCEDWSGSIRVGFTTHNPVSLKASLPTSAYPNLMNVPGNWVKPVDDDHAKQDAYIHFYVTEAGEVLYGSNGKDETELLTGIDTSGPLWALIDVYGRTLAIEIFDEGAINSSSDEVKETPLTTDLSSTLRPDSLPWPLCRRGDPCTRPICTGNNKACTDLAGDDKWTHLAYHKILGPNTRLDPGDSQVAERCELGKRKAFAFLSRPLATNELLQVKVEGWEEALPGSLSFGMTTCDPSSLSGKTGELPDNLDNLLDREEYWVFQKALNCALNDQLVFVTRDDGQVEYSRNGGPFSTILHVDGAENLFAFFDIAGRVTRLRLRMRTMPLCFIRLFKAVNTLMNLAYRIAC</sequence>
<keyword evidence="1" id="KW-0479">Metal-binding</keyword>
<dbReference type="SMART" id="SM00588">
    <property type="entry name" value="NEUZ"/>
    <property type="match status" value="2"/>
</dbReference>
<evidence type="ECO:0000256" key="5">
    <source>
        <dbReference type="SAM" id="MobiDB-lite"/>
    </source>
</evidence>
<evidence type="ECO:0000256" key="2">
    <source>
        <dbReference type="ARBA" id="ARBA00022737"/>
    </source>
</evidence>
<dbReference type="GO" id="GO:0008270">
    <property type="term" value="F:zinc ion binding"/>
    <property type="evidence" value="ECO:0007669"/>
    <property type="project" value="UniProtKB-KW"/>
</dbReference>
<accession>A0A9J6FJS7</accession>
<protein>
    <recommendedName>
        <fullName evidence="6">NHR domain-containing protein</fullName>
    </recommendedName>
</protein>